<dbReference type="InterPro" id="IPR012795">
    <property type="entry name" value="tRNA_Ile_lys_synt_N"/>
</dbReference>
<organism evidence="8">
    <name type="scientific">marine metagenome</name>
    <dbReference type="NCBI Taxonomy" id="408172"/>
    <lineage>
        <taxon>unclassified sequences</taxon>
        <taxon>metagenomes</taxon>
        <taxon>ecological metagenomes</taxon>
    </lineage>
</organism>
<dbReference type="SUPFAM" id="SSF52402">
    <property type="entry name" value="Adenine nucleotide alpha hydrolases-like"/>
    <property type="match status" value="1"/>
</dbReference>
<dbReference type="GO" id="GO:0005524">
    <property type="term" value="F:ATP binding"/>
    <property type="evidence" value="ECO:0007669"/>
    <property type="project" value="UniProtKB-KW"/>
</dbReference>
<keyword evidence="3" id="KW-0819">tRNA processing</keyword>
<evidence type="ECO:0000256" key="1">
    <source>
        <dbReference type="ARBA" id="ARBA00013267"/>
    </source>
</evidence>
<feature type="non-terminal residue" evidence="8">
    <location>
        <position position="1"/>
    </location>
</feature>
<dbReference type="PANTHER" id="PTHR43033:SF1">
    <property type="entry name" value="TRNA(ILE)-LYSIDINE SYNTHASE-RELATED"/>
    <property type="match status" value="1"/>
</dbReference>
<dbReference type="InterPro" id="IPR011063">
    <property type="entry name" value="TilS/TtcA_N"/>
</dbReference>
<evidence type="ECO:0000256" key="3">
    <source>
        <dbReference type="ARBA" id="ARBA00022694"/>
    </source>
</evidence>
<evidence type="ECO:0000259" key="7">
    <source>
        <dbReference type="Pfam" id="PF01171"/>
    </source>
</evidence>
<comment type="catalytic activity">
    <reaction evidence="6">
        <text>cytidine(34) in tRNA(Ile2) + L-lysine + ATP = lysidine(34) in tRNA(Ile2) + AMP + diphosphate + H(+)</text>
        <dbReference type="Rhea" id="RHEA:43744"/>
        <dbReference type="Rhea" id="RHEA-COMP:10625"/>
        <dbReference type="Rhea" id="RHEA-COMP:10670"/>
        <dbReference type="ChEBI" id="CHEBI:15378"/>
        <dbReference type="ChEBI" id="CHEBI:30616"/>
        <dbReference type="ChEBI" id="CHEBI:32551"/>
        <dbReference type="ChEBI" id="CHEBI:33019"/>
        <dbReference type="ChEBI" id="CHEBI:82748"/>
        <dbReference type="ChEBI" id="CHEBI:83665"/>
        <dbReference type="ChEBI" id="CHEBI:456215"/>
        <dbReference type="EC" id="6.3.4.19"/>
    </reaction>
</comment>
<dbReference type="NCBIfam" id="TIGR02432">
    <property type="entry name" value="lysidine_TilS_N"/>
    <property type="match status" value="1"/>
</dbReference>
<dbReference type="InterPro" id="IPR014729">
    <property type="entry name" value="Rossmann-like_a/b/a_fold"/>
</dbReference>
<keyword evidence="4" id="KW-0547">Nucleotide-binding</keyword>
<evidence type="ECO:0000313" key="8">
    <source>
        <dbReference type="EMBL" id="SVE11969.1"/>
    </source>
</evidence>
<dbReference type="InterPro" id="IPR012094">
    <property type="entry name" value="tRNA_Ile_lys_synt"/>
</dbReference>
<dbReference type="PANTHER" id="PTHR43033">
    <property type="entry name" value="TRNA(ILE)-LYSIDINE SYNTHASE-RELATED"/>
    <property type="match status" value="1"/>
</dbReference>
<accession>A0A383AWQ0</accession>
<gene>
    <name evidence="8" type="ORF">METZ01_LOCUS464823</name>
</gene>
<evidence type="ECO:0000256" key="6">
    <source>
        <dbReference type="ARBA" id="ARBA00048539"/>
    </source>
</evidence>
<dbReference type="AlphaFoldDB" id="A0A383AWQ0"/>
<dbReference type="CDD" id="cd01992">
    <property type="entry name" value="TilS_N"/>
    <property type="match status" value="1"/>
</dbReference>
<dbReference type="Pfam" id="PF01171">
    <property type="entry name" value="ATP_bind_3"/>
    <property type="match status" value="1"/>
</dbReference>
<evidence type="ECO:0000256" key="5">
    <source>
        <dbReference type="ARBA" id="ARBA00022840"/>
    </source>
</evidence>
<keyword evidence="5" id="KW-0067">ATP-binding</keyword>
<proteinExistence type="predicted"/>
<evidence type="ECO:0000256" key="2">
    <source>
        <dbReference type="ARBA" id="ARBA00022598"/>
    </source>
</evidence>
<evidence type="ECO:0000256" key="4">
    <source>
        <dbReference type="ARBA" id="ARBA00022741"/>
    </source>
</evidence>
<dbReference type="GO" id="GO:0008033">
    <property type="term" value="P:tRNA processing"/>
    <property type="evidence" value="ECO:0007669"/>
    <property type="project" value="UniProtKB-KW"/>
</dbReference>
<sequence>ALWVRGLARAWGLECRIGEAGRIPKNEEEARLARYAFLEQEKGTSGSRWILTAHHEDDQAETILFRIVRGTGLKGLRGIREQRSPGILRPLLPFKKSRLMSYASAVGLGSRWDPSNVDPIFARNVIRNEILPRLEKEVAPGTRQSLIRLGLTASAEETAWRSALAKLDEDFLVHASGNRIEVDRTTFLTYPPELRARALRAWTKRLGARLSEGGTRSAVAFTTRGASGHECLISGSVRLLRTFDRFVLE</sequence>
<keyword evidence="2" id="KW-0436">Ligase</keyword>
<dbReference type="EC" id="6.3.4.19" evidence="1"/>
<name>A0A383AWQ0_9ZZZZ</name>
<dbReference type="EMBL" id="UINC01195412">
    <property type="protein sequence ID" value="SVE11969.1"/>
    <property type="molecule type" value="Genomic_DNA"/>
</dbReference>
<dbReference type="Gene3D" id="3.40.50.620">
    <property type="entry name" value="HUPs"/>
    <property type="match status" value="1"/>
</dbReference>
<reference evidence="8" key="1">
    <citation type="submission" date="2018-05" db="EMBL/GenBank/DDBJ databases">
        <authorList>
            <person name="Lanie J.A."/>
            <person name="Ng W.-L."/>
            <person name="Kazmierczak K.M."/>
            <person name="Andrzejewski T.M."/>
            <person name="Davidsen T.M."/>
            <person name="Wayne K.J."/>
            <person name="Tettelin H."/>
            <person name="Glass J.I."/>
            <person name="Rusch D."/>
            <person name="Podicherti R."/>
            <person name="Tsui H.-C.T."/>
            <person name="Winkler M.E."/>
        </authorList>
    </citation>
    <scope>NUCLEOTIDE SEQUENCE</scope>
</reference>
<feature type="non-terminal residue" evidence="8">
    <location>
        <position position="249"/>
    </location>
</feature>
<dbReference type="GO" id="GO:0032267">
    <property type="term" value="F:tRNA(Ile)-lysidine synthase activity"/>
    <property type="evidence" value="ECO:0007669"/>
    <property type="project" value="UniProtKB-EC"/>
</dbReference>
<feature type="domain" description="tRNA(Ile)-lysidine/2-thiocytidine synthase N-terminal" evidence="7">
    <location>
        <begin position="4"/>
        <end position="129"/>
    </location>
</feature>
<protein>
    <recommendedName>
        <fullName evidence="1">tRNA(Ile)-lysidine synthetase</fullName>
        <ecNumber evidence="1">6.3.4.19</ecNumber>
    </recommendedName>
</protein>